<gene>
    <name evidence="1" type="ORF">PORY_000968</name>
</gene>
<accession>A0ACB7CFW2</accession>
<protein>
    <submittedName>
        <fullName evidence="1">Uncharacterized protein</fullName>
    </submittedName>
</protein>
<comment type="caution">
    <text evidence="1">The sequence shown here is derived from an EMBL/GenBank/DDBJ whole genome shotgun (WGS) entry which is preliminary data.</text>
</comment>
<proteinExistence type="predicted"/>
<evidence type="ECO:0000313" key="2">
    <source>
        <dbReference type="Proteomes" id="UP000768646"/>
    </source>
</evidence>
<sequence length="581" mass="66002">MRCCAPRALPCAGRADGAAGELVTQRAGPALDNAACLRKRKKYLSQGLYAFLAGRTKGCSTTRSATHSAIVIKKILPLPMYNGVALMDNVRDFKLPWNLFATSSNACRPLGWKCIKKNIYDKEKVKPIVRPKCNCKQDSECKEGCLNRALFYECDDVTCALDNPKECTNRAFQRYTEKRLEGKLSSLNVEVVWTGKCGYGLRSLRDFDPGSLVVEYCGEVIEKSELFCRINGIYKNFQNYYFLNFNAGLVLDAGLKGSEARFINHSCQPNCKIEKWYVHGIPRIGVFVGEAGLSAGEDITYDYNFRKVEIQSGALVFTESTQEEIKENDIKFQLRYAPFFMKKKKDTEICDQQSRVNPFDPPEPLLYVQDIGNDYCIILNKFPIVPKHFLLITKEFRKQTEGLSINDIVAIFECLNSMKDKHIAFYNSGPQSGASQPHKHIQFISFKESNISSLYPEDVLENTTHLNTPWSHPKIPFIHYIFPIASYSSPVDLINMFSELLSLTMKAIQVFETDKISYNFAMTKQWMFITPRTTESWNHISVNTVGMLGMFLVKSQEELNLVKNTGILKILKQLGVNKNEK</sequence>
<dbReference type="Proteomes" id="UP000768646">
    <property type="component" value="Unassembled WGS sequence"/>
</dbReference>
<keyword evidence="2" id="KW-1185">Reference proteome</keyword>
<reference evidence="1 2" key="1">
    <citation type="journal article" date="2021" name="Commun. Biol.">
        <title>Genomic insights into the host specific adaptation of the Pneumocystis genus.</title>
        <authorList>
            <person name="Cisse O.H."/>
            <person name="Ma L."/>
            <person name="Dekker J.P."/>
            <person name="Khil P.P."/>
            <person name="Youn J.-H."/>
            <person name="Brenchley J.M."/>
            <person name="Blair R."/>
            <person name="Pahar B."/>
            <person name="Chabe M."/>
            <person name="Van Rompay K.K.A."/>
            <person name="Keesler R."/>
            <person name="Sukura A."/>
            <person name="Hirsch V."/>
            <person name="Kutty G."/>
            <person name="Liu Y."/>
            <person name="Peng L."/>
            <person name="Chen J."/>
            <person name="Song J."/>
            <person name="Weissenbacher-Lang C."/>
            <person name="Xu J."/>
            <person name="Upham N.S."/>
            <person name="Stajich J.E."/>
            <person name="Cuomo C.A."/>
            <person name="Cushion M.T."/>
            <person name="Kovacs J.A."/>
        </authorList>
    </citation>
    <scope>NUCLEOTIDE SEQUENCE [LARGE SCALE GENOMIC DNA]</scope>
    <source>
        <strain evidence="1 2">RABM</strain>
    </source>
</reference>
<dbReference type="EMBL" id="JABTEG010000003">
    <property type="protein sequence ID" value="KAG4305412.1"/>
    <property type="molecule type" value="Genomic_DNA"/>
</dbReference>
<organism evidence="1 2">
    <name type="scientific">Pneumocystis oryctolagi</name>
    <dbReference type="NCBI Taxonomy" id="42067"/>
    <lineage>
        <taxon>Eukaryota</taxon>
        <taxon>Fungi</taxon>
        <taxon>Dikarya</taxon>
        <taxon>Ascomycota</taxon>
        <taxon>Taphrinomycotina</taxon>
        <taxon>Pneumocystomycetes</taxon>
        <taxon>Pneumocystaceae</taxon>
        <taxon>Pneumocystis</taxon>
    </lineage>
</organism>
<name>A0ACB7CFW2_9ASCO</name>
<evidence type="ECO:0000313" key="1">
    <source>
        <dbReference type="EMBL" id="KAG4305412.1"/>
    </source>
</evidence>